<dbReference type="AlphaFoldDB" id="A0A2K1KDC2"/>
<dbReference type="InParanoid" id="A0A2K1KDC2"/>
<evidence type="ECO:0000313" key="1">
    <source>
        <dbReference type="EMBL" id="PNR51749.1"/>
    </source>
</evidence>
<name>A0A2K1KDC2_PHYPA</name>
<accession>A0A2K1KDC2</accession>
<reference evidence="1 3" key="1">
    <citation type="journal article" date="2008" name="Science">
        <title>The Physcomitrella genome reveals evolutionary insights into the conquest of land by plants.</title>
        <authorList>
            <person name="Rensing S."/>
            <person name="Lang D."/>
            <person name="Zimmer A."/>
            <person name="Terry A."/>
            <person name="Salamov A."/>
            <person name="Shapiro H."/>
            <person name="Nishiyama T."/>
            <person name="Perroud P.-F."/>
            <person name="Lindquist E."/>
            <person name="Kamisugi Y."/>
            <person name="Tanahashi T."/>
            <person name="Sakakibara K."/>
            <person name="Fujita T."/>
            <person name="Oishi K."/>
            <person name="Shin-I T."/>
            <person name="Kuroki Y."/>
            <person name="Toyoda A."/>
            <person name="Suzuki Y."/>
            <person name="Hashimoto A."/>
            <person name="Yamaguchi K."/>
            <person name="Sugano A."/>
            <person name="Kohara Y."/>
            <person name="Fujiyama A."/>
            <person name="Anterola A."/>
            <person name="Aoki S."/>
            <person name="Ashton N."/>
            <person name="Barbazuk W.B."/>
            <person name="Barker E."/>
            <person name="Bennetzen J."/>
            <person name="Bezanilla M."/>
            <person name="Blankenship R."/>
            <person name="Cho S.H."/>
            <person name="Dutcher S."/>
            <person name="Estelle M."/>
            <person name="Fawcett J.A."/>
            <person name="Gundlach H."/>
            <person name="Hanada K."/>
            <person name="Heyl A."/>
            <person name="Hicks K.A."/>
            <person name="Hugh J."/>
            <person name="Lohr M."/>
            <person name="Mayer K."/>
            <person name="Melkozernov A."/>
            <person name="Murata T."/>
            <person name="Nelson D."/>
            <person name="Pils B."/>
            <person name="Prigge M."/>
            <person name="Reiss B."/>
            <person name="Renner T."/>
            <person name="Rombauts S."/>
            <person name="Rushton P."/>
            <person name="Sanderfoot A."/>
            <person name="Schween G."/>
            <person name="Shiu S.-H."/>
            <person name="Stueber K."/>
            <person name="Theodoulou F.L."/>
            <person name="Tu H."/>
            <person name="Van de Peer Y."/>
            <person name="Verrier P.J."/>
            <person name="Waters E."/>
            <person name="Wood A."/>
            <person name="Yang L."/>
            <person name="Cove D."/>
            <person name="Cuming A."/>
            <person name="Hasebe M."/>
            <person name="Lucas S."/>
            <person name="Mishler D.B."/>
            <person name="Reski R."/>
            <person name="Grigoriev I."/>
            <person name="Quatrano R.S."/>
            <person name="Boore J.L."/>
        </authorList>
    </citation>
    <scope>NUCLEOTIDE SEQUENCE [LARGE SCALE GENOMIC DNA]</scope>
    <source>
        <strain evidence="2 3">cv. Gransden 2004</strain>
    </source>
</reference>
<dbReference type="Gramene" id="Pp3c7_27057V3.1">
    <property type="protein sequence ID" value="PAC:32924739.CDS.1"/>
    <property type="gene ID" value="Pp3c7_27057"/>
</dbReference>
<dbReference type="EMBL" id="ABEU02000007">
    <property type="protein sequence ID" value="PNR51749.1"/>
    <property type="molecule type" value="Genomic_DNA"/>
</dbReference>
<proteinExistence type="predicted"/>
<dbReference type="Proteomes" id="UP000006727">
    <property type="component" value="Chromosome 7"/>
</dbReference>
<sequence>MGPNRKLRQSFVWEDEMVEVRELFKRVDRVRQSGFTGISTWKSRIPSAGTLSQNRLQRRRALCSVELSHLNYQEAPFESLNHLQNIRGMCARIKRQVLQFIPKPLIEIL</sequence>
<evidence type="ECO:0000313" key="3">
    <source>
        <dbReference type="Proteomes" id="UP000006727"/>
    </source>
</evidence>
<evidence type="ECO:0000313" key="2">
    <source>
        <dbReference type="EnsemblPlants" id="PAC:32924739.CDS.1"/>
    </source>
</evidence>
<organism evidence="1">
    <name type="scientific">Physcomitrium patens</name>
    <name type="common">Spreading-leaved earth moss</name>
    <name type="synonym">Physcomitrella patens</name>
    <dbReference type="NCBI Taxonomy" id="3218"/>
    <lineage>
        <taxon>Eukaryota</taxon>
        <taxon>Viridiplantae</taxon>
        <taxon>Streptophyta</taxon>
        <taxon>Embryophyta</taxon>
        <taxon>Bryophyta</taxon>
        <taxon>Bryophytina</taxon>
        <taxon>Bryopsida</taxon>
        <taxon>Funariidae</taxon>
        <taxon>Funariales</taxon>
        <taxon>Funariaceae</taxon>
        <taxon>Physcomitrium</taxon>
    </lineage>
</organism>
<keyword evidence="3" id="KW-1185">Reference proteome</keyword>
<protein>
    <submittedName>
        <fullName evidence="1 2">Uncharacterized protein</fullName>
    </submittedName>
</protein>
<reference evidence="1 3" key="2">
    <citation type="journal article" date="2018" name="Plant J.">
        <title>The Physcomitrella patens chromosome-scale assembly reveals moss genome structure and evolution.</title>
        <authorList>
            <person name="Lang D."/>
            <person name="Ullrich K.K."/>
            <person name="Murat F."/>
            <person name="Fuchs J."/>
            <person name="Jenkins J."/>
            <person name="Haas F.B."/>
            <person name="Piednoel M."/>
            <person name="Gundlach H."/>
            <person name="Van Bel M."/>
            <person name="Meyberg R."/>
            <person name="Vives C."/>
            <person name="Morata J."/>
            <person name="Symeonidi A."/>
            <person name="Hiss M."/>
            <person name="Muchero W."/>
            <person name="Kamisugi Y."/>
            <person name="Saleh O."/>
            <person name="Blanc G."/>
            <person name="Decker E.L."/>
            <person name="van Gessel N."/>
            <person name="Grimwood J."/>
            <person name="Hayes R.D."/>
            <person name="Graham S.W."/>
            <person name="Gunter L.E."/>
            <person name="McDaniel S.F."/>
            <person name="Hoernstein S.N.W."/>
            <person name="Larsson A."/>
            <person name="Li F.W."/>
            <person name="Perroud P.F."/>
            <person name="Phillips J."/>
            <person name="Ranjan P."/>
            <person name="Rokshar D.S."/>
            <person name="Rothfels C.J."/>
            <person name="Schneider L."/>
            <person name="Shu S."/>
            <person name="Stevenson D.W."/>
            <person name="Thummler F."/>
            <person name="Tillich M."/>
            <person name="Villarreal Aguilar J.C."/>
            <person name="Widiez T."/>
            <person name="Wong G.K."/>
            <person name="Wymore A."/>
            <person name="Zhang Y."/>
            <person name="Zimmer A.D."/>
            <person name="Quatrano R.S."/>
            <person name="Mayer K.F.X."/>
            <person name="Goodstein D."/>
            <person name="Casacuberta J.M."/>
            <person name="Vandepoele K."/>
            <person name="Reski R."/>
            <person name="Cuming A.C."/>
            <person name="Tuskan G.A."/>
            <person name="Maumus F."/>
            <person name="Salse J."/>
            <person name="Schmutz J."/>
            <person name="Rensing S.A."/>
        </authorList>
    </citation>
    <scope>NUCLEOTIDE SEQUENCE [LARGE SCALE GENOMIC DNA]</scope>
    <source>
        <strain evidence="2 3">cv. Gransden 2004</strain>
    </source>
</reference>
<gene>
    <name evidence="1" type="ORF">PHYPA_010937</name>
</gene>
<dbReference type="EnsemblPlants" id="Pp3c7_27057V3.1">
    <property type="protein sequence ID" value="PAC:32924739.CDS.1"/>
    <property type="gene ID" value="Pp3c7_27057"/>
</dbReference>
<reference evidence="2" key="3">
    <citation type="submission" date="2020-12" db="UniProtKB">
        <authorList>
            <consortium name="EnsemblPlants"/>
        </authorList>
    </citation>
    <scope>IDENTIFICATION</scope>
</reference>